<reference evidence="1" key="1">
    <citation type="submission" date="2023-10" db="EMBL/GenBank/DDBJ databases">
        <title>Genome assembly of Pristionchus species.</title>
        <authorList>
            <person name="Yoshida K."/>
            <person name="Sommer R.J."/>
        </authorList>
    </citation>
    <scope>NUCLEOTIDE SEQUENCE</scope>
    <source>
        <strain evidence="1">RS5133</strain>
    </source>
</reference>
<organism evidence="1 2">
    <name type="scientific">Pristionchus fissidentatus</name>
    <dbReference type="NCBI Taxonomy" id="1538716"/>
    <lineage>
        <taxon>Eukaryota</taxon>
        <taxon>Metazoa</taxon>
        <taxon>Ecdysozoa</taxon>
        <taxon>Nematoda</taxon>
        <taxon>Chromadorea</taxon>
        <taxon>Rhabditida</taxon>
        <taxon>Rhabditina</taxon>
        <taxon>Diplogasteromorpha</taxon>
        <taxon>Diplogasteroidea</taxon>
        <taxon>Neodiplogasteridae</taxon>
        <taxon>Pristionchus</taxon>
    </lineage>
</organism>
<feature type="non-terminal residue" evidence="1">
    <location>
        <position position="199"/>
    </location>
</feature>
<name>A0AAV5UQ68_9BILA</name>
<keyword evidence="2" id="KW-1185">Reference proteome</keyword>
<evidence type="ECO:0000313" key="1">
    <source>
        <dbReference type="EMBL" id="GMT09266.1"/>
    </source>
</evidence>
<accession>A0AAV5UQ68</accession>
<dbReference type="Proteomes" id="UP001432322">
    <property type="component" value="Unassembled WGS sequence"/>
</dbReference>
<evidence type="ECO:0000313" key="2">
    <source>
        <dbReference type="Proteomes" id="UP001432322"/>
    </source>
</evidence>
<proteinExistence type="predicted"/>
<gene>
    <name evidence="1" type="ORF">PFISCL1PPCAC_563</name>
</gene>
<dbReference type="EMBL" id="BTSY01000001">
    <property type="protein sequence ID" value="GMT09266.1"/>
    <property type="molecule type" value="Genomic_DNA"/>
</dbReference>
<comment type="caution">
    <text evidence="1">The sequence shown here is derived from an EMBL/GenBank/DDBJ whole genome shotgun (WGS) entry which is preliminary data.</text>
</comment>
<dbReference type="AlphaFoldDB" id="A0AAV5UQ68"/>
<protein>
    <submittedName>
        <fullName evidence="1">Uncharacterized protein</fullName>
    </submittedName>
</protein>
<sequence length="199" mass="22712">MRKSTTHSLRTLRGRRRGARAAAGGRIEGRAEVVLGPEIECCLCSCEKGDLSRDGAFERRYSFVFGRHSILQLPLEGHLREFRIQIGAGVAYALDDDGRDFLDVVDRGRDGGMACARVRDDLRPVEQQRVHRVTKGTRLQRHLLVPEGIGIVRIEVLGATGARHRLFIAHHEVLQLRHTRRIFVRFFKRRCHSVDELQM</sequence>